<reference evidence="1" key="1">
    <citation type="submission" date="2024-06" db="EMBL/GenBank/DDBJ databases">
        <title>The genome sequences of Kitasatospora sp. strain HUAS MG31.</title>
        <authorList>
            <person name="Mo P."/>
        </authorList>
    </citation>
    <scope>NUCLEOTIDE SEQUENCE</scope>
    <source>
        <strain evidence="1">HUAS MG31</strain>
    </source>
</reference>
<accession>A0AAU8K0A9</accession>
<name>A0AAU8K0A9_9ACTN</name>
<protein>
    <submittedName>
        <fullName evidence="1">Uncharacterized protein</fullName>
    </submittedName>
</protein>
<dbReference type="KEGG" id="kcm:ABWK59_23400"/>
<organism evidence="1">
    <name type="scientific">Kitasatospora camelliae</name>
    <dbReference type="NCBI Taxonomy" id="3156397"/>
    <lineage>
        <taxon>Bacteria</taxon>
        <taxon>Bacillati</taxon>
        <taxon>Actinomycetota</taxon>
        <taxon>Actinomycetes</taxon>
        <taxon>Kitasatosporales</taxon>
        <taxon>Streptomycetaceae</taxon>
        <taxon>Kitasatospora</taxon>
    </lineage>
</organism>
<gene>
    <name evidence="1" type="ORF">ABWK59_23400</name>
</gene>
<dbReference type="AlphaFoldDB" id="A0AAU8K0A9"/>
<evidence type="ECO:0000313" key="1">
    <source>
        <dbReference type="EMBL" id="XCM81636.1"/>
    </source>
</evidence>
<dbReference type="RefSeq" id="WP_354642563.1">
    <property type="nucleotide sequence ID" value="NZ_CP159872.1"/>
</dbReference>
<sequence>MQLFAAAVGDALERADEVVDMLLESGRSPGDVLVLTVGEPHPWQQHELSFGEGRYWAQLVDGADVFYADAAATRPMRREVVVLVVNGSAPAKVERAAKKALGHAGALLVVCGGSELVARLFPSAGKPAFA</sequence>
<proteinExistence type="predicted"/>
<dbReference type="EMBL" id="CP159872">
    <property type="protein sequence ID" value="XCM81636.1"/>
    <property type="molecule type" value="Genomic_DNA"/>
</dbReference>